<dbReference type="KEGG" id="nve:5501108"/>
<dbReference type="EMBL" id="DS470064">
    <property type="protein sequence ID" value="EDO30359.1"/>
    <property type="molecule type" value="Genomic_DNA"/>
</dbReference>
<proteinExistence type="predicted"/>
<dbReference type="Proteomes" id="UP000001593">
    <property type="component" value="Unassembled WGS sequence"/>
</dbReference>
<dbReference type="InParanoid" id="A7T103"/>
<dbReference type="OrthoDB" id="5952119at2759"/>
<accession>A7T103</accession>
<gene>
    <name evidence="1" type="ORF">NEMVEDRAFT_v1g248424</name>
</gene>
<evidence type="ECO:0000313" key="2">
    <source>
        <dbReference type="Proteomes" id="UP000001593"/>
    </source>
</evidence>
<dbReference type="AlphaFoldDB" id="A7T103"/>
<name>A7T103_NEMVE</name>
<evidence type="ECO:0000313" key="1">
    <source>
        <dbReference type="EMBL" id="EDO30359.1"/>
    </source>
</evidence>
<keyword evidence="2" id="KW-1185">Reference proteome</keyword>
<protein>
    <submittedName>
        <fullName evidence="1">Uncharacterized protein</fullName>
    </submittedName>
</protein>
<reference evidence="1 2" key="1">
    <citation type="journal article" date="2007" name="Science">
        <title>Sea anemone genome reveals ancestral eumetazoan gene repertoire and genomic organization.</title>
        <authorList>
            <person name="Putnam N.H."/>
            <person name="Srivastava M."/>
            <person name="Hellsten U."/>
            <person name="Dirks B."/>
            <person name="Chapman J."/>
            <person name="Salamov A."/>
            <person name="Terry A."/>
            <person name="Shapiro H."/>
            <person name="Lindquist E."/>
            <person name="Kapitonov V.V."/>
            <person name="Jurka J."/>
            <person name="Genikhovich G."/>
            <person name="Grigoriev I.V."/>
            <person name="Lucas S.M."/>
            <person name="Steele R.E."/>
            <person name="Finnerty J.R."/>
            <person name="Technau U."/>
            <person name="Martindale M.Q."/>
            <person name="Rokhsar D.S."/>
        </authorList>
    </citation>
    <scope>NUCLEOTIDE SEQUENCE [LARGE SCALE GENOMIC DNA]</scope>
    <source>
        <strain evidence="2">CH2 X CH6</strain>
    </source>
</reference>
<organism evidence="1 2">
    <name type="scientific">Nematostella vectensis</name>
    <name type="common">Starlet sea anemone</name>
    <dbReference type="NCBI Taxonomy" id="45351"/>
    <lineage>
        <taxon>Eukaryota</taxon>
        <taxon>Metazoa</taxon>
        <taxon>Cnidaria</taxon>
        <taxon>Anthozoa</taxon>
        <taxon>Hexacorallia</taxon>
        <taxon>Actiniaria</taxon>
        <taxon>Edwardsiidae</taxon>
        <taxon>Nematostella</taxon>
    </lineage>
</organism>
<dbReference type="HOGENOM" id="CLU_1715414_0_0_1"/>
<sequence length="153" mass="17589">MATENGDIEVKEIVPSLDVDLPLDEENGERVSNLDEFETSRLSIPTYQWTTTEDDDMVEINADVVIPPIESLSESEETQNGAEIDKDMVIITEQDVEKLSYSHFEELTKFYSRSKNFDEWIMVDADHKSFQLKESLLLLSSVYKDDRLCCVVQ</sequence>